<organism evidence="5 6">
    <name type="scientific">Cyphellophora attinorum</name>
    <dbReference type="NCBI Taxonomy" id="1664694"/>
    <lineage>
        <taxon>Eukaryota</taxon>
        <taxon>Fungi</taxon>
        <taxon>Dikarya</taxon>
        <taxon>Ascomycota</taxon>
        <taxon>Pezizomycotina</taxon>
        <taxon>Eurotiomycetes</taxon>
        <taxon>Chaetothyriomycetidae</taxon>
        <taxon>Chaetothyriales</taxon>
        <taxon>Cyphellophoraceae</taxon>
        <taxon>Cyphellophora</taxon>
    </lineage>
</organism>
<dbReference type="VEuPathDB" id="FungiDB:AB675_2568"/>
<name>A0A0N1I0C6_9EURO</name>
<feature type="compositionally biased region" description="Low complexity" evidence="2">
    <location>
        <begin position="154"/>
        <end position="183"/>
    </location>
</feature>
<keyword evidence="6" id="KW-1185">Reference proteome</keyword>
<feature type="domain" description="Yeast cell wall synthesis Kre9/Knh1-like N-terminal" evidence="4">
    <location>
        <begin position="31"/>
        <end position="111"/>
    </location>
</feature>
<evidence type="ECO:0000256" key="1">
    <source>
        <dbReference type="ARBA" id="ARBA00022729"/>
    </source>
</evidence>
<feature type="signal peptide" evidence="3">
    <location>
        <begin position="1"/>
        <end position="18"/>
    </location>
</feature>
<dbReference type="EMBL" id="LFJN01000002">
    <property type="protein sequence ID" value="KPI44887.1"/>
    <property type="molecule type" value="Genomic_DNA"/>
</dbReference>
<accession>A0A0N1I0C6</accession>
<dbReference type="RefSeq" id="XP_018004850.1">
    <property type="nucleotide sequence ID" value="XM_018142549.1"/>
</dbReference>
<evidence type="ECO:0000256" key="3">
    <source>
        <dbReference type="SAM" id="SignalP"/>
    </source>
</evidence>
<dbReference type="OrthoDB" id="5589325at2759"/>
<proteinExistence type="predicted"/>
<feature type="chain" id="PRO_5005873628" description="Yeast cell wall synthesis Kre9/Knh1-like N-terminal domain-containing protein" evidence="3">
    <location>
        <begin position="19"/>
        <end position="224"/>
    </location>
</feature>
<sequence length="224" mass="22279">MLARVLVAAASLLSVAFAQSNPKVAFTSVPAVVEAGETYNITWGGGNDTPVTLTLRKGDPADLETIAIIADRVSGSSYQWEVSEDLENASDYALQITQGQDDINYSGLFSLTGGSAASSGTISITSSTTRTGNSTMTSTASITSATNGTMMSNGTESTTATETTDSSATGSMTSATGTTSASRTSAAATSAATVAPSSGGAGVVSVQSAIALGMALLGAVLFLE</sequence>
<feature type="compositionally biased region" description="Low complexity" evidence="2">
    <location>
        <begin position="123"/>
        <end position="146"/>
    </location>
</feature>
<keyword evidence="1 3" id="KW-0732">Signal</keyword>
<feature type="region of interest" description="Disordered" evidence="2">
    <location>
        <begin position="123"/>
        <end position="183"/>
    </location>
</feature>
<dbReference type="InterPro" id="IPR018466">
    <property type="entry name" value="Kre9/Knh1-like_N"/>
</dbReference>
<evidence type="ECO:0000313" key="6">
    <source>
        <dbReference type="Proteomes" id="UP000038010"/>
    </source>
</evidence>
<evidence type="ECO:0000313" key="5">
    <source>
        <dbReference type="EMBL" id="KPI44887.1"/>
    </source>
</evidence>
<dbReference type="Pfam" id="PF10342">
    <property type="entry name" value="Kre9_KNH"/>
    <property type="match status" value="1"/>
</dbReference>
<dbReference type="InterPro" id="IPR052982">
    <property type="entry name" value="SRP1/TIP1-like"/>
</dbReference>
<protein>
    <recommendedName>
        <fullName evidence="4">Yeast cell wall synthesis Kre9/Knh1-like N-terminal domain-containing protein</fullName>
    </recommendedName>
</protein>
<gene>
    <name evidence="5" type="ORF">AB675_2568</name>
</gene>
<dbReference type="PANTHER" id="PTHR40633:SF1">
    <property type="entry name" value="GPI ANCHORED SERINE-THREONINE RICH PROTEIN (AFU_ORTHOLOGUE AFUA_1G03630)"/>
    <property type="match status" value="1"/>
</dbReference>
<comment type="caution">
    <text evidence="5">The sequence shown here is derived from an EMBL/GenBank/DDBJ whole genome shotgun (WGS) entry which is preliminary data.</text>
</comment>
<reference evidence="5 6" key="1">
    <citation type="submission" date="2015-06" db="EMBL/GenBank/DDBJ databases">
        <title>Draft genome of the ant-associated black yeast Phialophora attae CBS 131958.</title>
        <authorList>
            <person name="Moreno L.F."/>
            <person name="Stielow B.J."/>
            <person name="de Hoog S."/>
            <person name="Vicente V.A."/>
            <person name="Weiss V.A."/>
            <person name="de Vries M."/>
            <person name="Cruz L.M."/>
            <person name="Souza E.M."/>
        </authorList>
    </citation>
    <scope>NUCLEOTIDE SEQUENCE [LARGE SCALE GENOMIC DNA]</scope>
    <source>
        <strain evidence="5 6">CBS 131958</strain>
    </source>
</reference>
<evidence type="ECO:0000259" key="4">
    <source>
        <dbReference type="Pfam" id="PF10342"/>
    </source>
</evidence>
<evidence type="ECO:0000256" key="2">
    <source>
        <dbReference type="SAM" id="MobiDB-lite"/>
    </source>
</evidence>
<dbReference type="Proteomes" id="UP000038010">
    <property type="component" value="Unassembled WGS sequence"/>
</dbReference>
<dbReference type="AlphaFoldDB" id="A0A0N1I0C6"/>
<dbReference type="PANTHER" id="PTHR40633">
    <property type="entry name" value="MATRIX PROTEIN, PUTATIVE (AFU_ORTHOLOGUE AFUA_8G05410)-RELATED"/>
    <property type="match status" value="1"/>
</dbReference>
<dbReference type="STRING" id="1664694.A0A0N1I0C6"/>
<dbReference type="GeneID" id="28734429"/>